<keyword evidence="1" id="KW-0732">Signal</keyword>
<organism evidence="2 3">
    <name type="scientific">Actinocorallia herbida</name>
    <dbReference type="NCBI Taxonomy" id="58109"/>
    <lineage>
        <taxon>Bacteria</taxon>
        <taxon>Bacillati</taxon>
        <taxon>Actinomycetota</taxon>
        <taxon>Actinomycetes</taxon>
        <taxon>Streptosporangiales</taxon>
        <taxon>Thermomonosporaceae</taxon>
        <taxon>Actinocorallia</taxon>
    </lineage>
</organism>
<dbReference type="Proteomes" id="UP000272400">
    <property type="component" value="Unassembled WGS sequence"/>
</dbReference>
<name>A0A3N1DBA8_9ACTN</name>
<evidence type="ECO:0000256" key="1">
    <source>
        <dbReference type="SAM" id="SignalP"/>
    </source>
</evidence>
<evidence type="ECO:0000313" key="2">
    <source>
        <dbReference type="EMBL" id="ROO90805.1"/>
    </source>
</evidence>
<dbReference type="AlphaFoldDB" id="A0A3N1DBA8"/>
<evidence type="ECO:0000313" key="3">
    <source>
        <dbReference type="Proteomes" id="UP000272400"/>
    </source>
</evidence>
<accession>A0A3N1DBA8</accession>
<dbReference type="RefSeq" id="WP_148086279.1">
    <property type="nucleotide sequence ID" value="NZ_RJKE01000001.1"/>
</dbReference>
<feature type="signal peptide" evidence="1">
    <location>
        <begin position="1"/>
        <end position="23"/>
    </location>
</feature>
<comment type="caution">
    <text evidence="2">The sequence shown here is derived from an EMBL/GenBank/DDBJ whole genome shotgun (WGS) entry which is preliminary data.</text>
</comment>
<gene>
    <name evidence="2" type="ORF">EDD29_8544</name>
</gene>
<reference evidence="2 3" key="1">
    <citation type="submission" date="2018-11" db="EMBL/GenBank/DDBJ databases">
        <title>Sequencing the genomes of 1000 actinobacteria strains.</title>
        <authorList>
            <person name="Klenk H.-P."/>
        </authorList>
    </citation>
    <scope>NUCLEOTIDE SEQUENCE [LARGE SCALE GENOMIC DNA]</scope>
    <source>
        <strain evidence="2 3">DSM 44254</strain>
    </source>
</reference>
<dbReference type="EMBL" id="RJKE01000001">
    <property type="protein sequence ID" value="ROO90805.1"/>
    <property type="molecule type" value="Genomic_DNA"/>
</dbReference>
<sequence>MRVRPAVHLFLAALLVLPVKACAAGADGIGPTGLDDVCAAYVDLARVYDGPNSIPGREVFTALAELGEVATRYPDDPDIGDAGPKIAEMAERDSLDPLELSFTVAPIMIACNDRAA</sequence>
<feature type="chain" id="PRO_5018030777" evidence="1">
    <location>
        <begin position="24"/>
        <end position="116"/>
    </location>
</feature>
<protein>
    <submittedName>
        <fullName evidence="2">Uncharacterized protein</fullName>
    </submittedName>
</protein>
<keyword evidence="3" id="KW-1185">Reference proteome</keyword>
<proteinExistence type="predicted"/>